<dbReference type="PRINTS" id="PR00081">
    <property type="entry name" value="GDHRDH"/>
</dbReference>
<sequence length="282" mass="29892">MRDAVDWLDGASQFSIMEVMVNSIELEGRVAIVTGAGSGIGLAVEKQLLAAGAEVLATDIDASRLEWCDGTKGTHACRHDVTSEADWETAIGFAEKLGRLDILVNNAGIMLDTPFATAPLDDLRRQYRINVEGPFMGMQMALPLLSMRRQADGTSTAAIVNISSIYGTVAGDRYAAYSASKGAIRMLSKAVAVELAERAVRVNTVLPGPTATRLGAHHERPTAANGEPAWVEQVVAAWNSKIPVGRMGNVDDIAPLVAFLASDGARYITGSEFIVDGGYTAV</sequence>
<dbReference type="PROSITE" id="PS00061">
    <property type="entry name" value="ADH_SHORT"/>
    <property type="match status" value="1"/>
</dbReference>
<comment type="similarity">
    <text evidence="1">Belongs to the short-chain dehydrogenases/reductases (SDR) family.</text>
</comment>
<organism evidence="2 3">
    <name type="scientific">Sphingopyxis macrogoltabida</name>
    <name type="common">Sphingomonas macrogoltabidus</name>
    <dbReference type="NCBI Taxonomy" id="33050"/>
    <lineage>
        <taxon>Bacteria</taxon>
        <taxon>Pseudomonadati</taxon>
        <taxon>Pseudomonadota</taxon>
        <taxon>Alphaproteobacteria</taxon>
        <taxon>Sphingomonadales</taxon>
        <taxon>Sphingomonadaceae</taxon>
        <taxon>Sphingopyxis</taxon>
    </lineage>
</organism>
<dbReference type="KEGG" id="smag:AN936_02005"/>
<evidence type="ECO:0008006" key="4">
    <source>
        <dbReference type="Google" id="ProtNLM"/>
    </source>
</evidence>
<name>A0A0N9UUS5_SPHMC</name>
<evidence type="ECO:0000313" key="3">
    <source>
        <dbReference type="Proteomes" id="UP000058074"/>
    </source>
</evidence>
<dbReference type="CDD" id="cd05233">
    <property type="entry name" value="SDR_c"/>
    <property type="match status" value="1"/>
</dbReference>
<dbReference type="InterPro" id="IPR036291">
    <property type="entry name" value="NAD(P)-bd_dom_sf"/>
</dbReference>
<gene>
    <name evidence="2" type="ORF">AN936_02005</name>
</gene>
<dbReference type="SUPFAM" id="SSF51735">
    <property type="entry name" value="NAD(P)-binding Rossmann-fold domains"/>
    <property type="match status" value="1"/>
</dbReference>
<dbReference type="PATRIC" id="fig|33050.5.peg.419"/>
<proteinExistence type="inferred from homology"/>
<dbReference type="AlphaFoldDB" id="A0A0N9UUS5"/>
<reference evidence="2 3" key="1">
    <citation type="journal article" date="2015" name="Genome Announc.">
        <title>Complete Genome Sequence of Polypropylene Glycol- and Polyethylene Glycol-Degrading Sphingopyxis macrogoltabida Strain EY-1.</title>
        <authorList>
            <person name="Ohtsubo Y."/>
            <person name="Nagata Y."/>
            <person name="Numata M."/>
            <person name="Tsuchikane K."/>
            <person name="Hosoyama A."/>
            <person name="Yamazoe A."/>
            <person name="Tsuda M."/>
            <person name="Fujita N."/>
            <person name="Kawai F."/>
        </authorList>
    </citation>
    <scope>NUCLEOTIDE SEQUENCE [LARGE SCALE GENOMIC DNA]</scope>
    <source>
        <strain evidence="2 3">EY-1</strain>
    </source>
</reference>
<dbReference type="InterPro" id="IPR020904">
    <property type="entry name" value="Sc_DH/Rdtase_CS"/>
</dbReference>
<dbReference type="Pfam" id="PF13561">
    <property type="entry name" value="adh_short_C2"/>
    <property type="match status" value="1"/>
</dbReference>
<dbReference type="PANTHER" id="PTHR42760">
    <property type="entry name" value="SHORT-CHAIN DEHYDROGENASES/REDUCTASES FAMILY MEMBER"/>
    <property type="match status" value="1"/>
</dbReference>
<dbReference type="PRINTS" id="PR00080">
    <property type="entry name" value="SDRFAMILY"/>
</dbReference>
<dbReference type="PANTHER" id="PTHR42760:SF124">
    <property type="entry name" value="SHORT-CHAIN DEHYDROGENASE_REDUCTASE"/>
    <property type="match status" value="1"/>
</dbReference>
<dbReference type="FunFam" id="3.40.50.720:FF:000084">
    <property type="entry name" value="Short-chain dehydrogenase reductase"/>
    <property type="match status" value="1"/>
</dbReference>
<dbReference type="EMBL" id="CP012700">
    <property type="protein sequence ID" value="ALH79189.1"/>
    <property type="molecule type" value="Genomic_DNA"/>
</dbReference>
<dbReference type="GO" id="GO:0016616">
    <property type="term" value="F:oxidoreductase activity, acting on the CH-OH group of donors, NAD or NADP as acceptor"/>
    <property type="evidence" value="ECO:0007669"/>
    <property type="project" value="TreeGrafter"/>
</dbReference>
<dbReference type="Gene3D" id="3.40.50.720">
    <property type="entry name" value="NAD(P)-binding Rossmann-like Domain"/>
    <property type="match status" value="1"/>
</dbReference>
<accession>A0A0N9UUS5</accession>
<dbReference type="Proteomes" id="UP000058074">
    <property type="component" value="Chromosome"/>
</dbReference>
<evidence type="ECO:0000256" key="1">
    <source>
        <dbReference type="ARBA" id="ARBA00006484"/>
    </source>
</evidence>
<dbReference type="InterPro" id="IPR002347">
    <property type="entry name" value="SDR_fam"/>
</dbReference>
<evidence type="ECO:0000313" key="2">
    <source>
        <dbReference type="EMBL" id="ALH79189.1"/>
    </source>
</evidence>
<protein>
    <recommendedName>
        <fullName evidence="4">Cyclopentanol dehydrogenase</fullName>
    </recommendedName>
</protein>
<dbReference type="RefSeq" id="WP_054586680.1">
    <property type="nucleotide sequence ID" value="NZ_CP012700.1"/>
</dbReference>